<dbReference type="Proteomes" id="UP000594480">
    <property type="component" value="Chromosome"/>
</dbReference>
<keyword evidence="4" id="KW-1185">Reference proteome</keyword>
<feature type="region of interest" description="Disordered" evidence="1">
    <location>
        <begin position="1"/>
        <end position="20"/>
    </location>
</feature>
<gene>
    <name evidence="3" type="ORF">IT882_13435</name>
</gene>
<feature type="region of interest" description="Disordered" evidence="1">
    <location>
        <begin position="292"/>
        <end position="311"/>
    </location>
</feature>
<organism evidence="3 4">
    <name type="scientific">Microbacterium schleiferi</name>
    <dbReference type="NCBI Taxonomy" id="69362"/>
    <lineage>
        <taxon>Bacteria</taxon>
        <taxon>Bacillati</taxon>
        <taxon>Actinomycetota</taxon>
        <taxon>Actinomycetes</taxon>
        <taxon>Micrococcales</taxon>
        <taxon>Microbacteriaceae</taxon>
        <taxon>Microbacterium</taxon>
    </lineage>
</organism>
<accession>A0A7S8MWV4</accession>
<dbReference type="Pfam" id="PF06634">
    <property type="entry name" value="DUF1156"/>
    <property type="match status" value="1"/>
</dbReference>
<evidence type="ECO:0000313" key="3">
    <source>
        <dbReference type="EMBL" id="QPE04183.1"/>
    </source>
</evidence>
<dbReference type="REBASE" id="456897">
    <property type="entry name" value="M.MscA321ORF13435P"/>
</dbReference>
<sequence>MTDSGDTTNGPTRDASVNAAPKKKLIETSLPLEAINFAAAREKKSIRKGLPLMVHLYWARRPISVARAVLFAQLVDDPASRPEEFPTVDAQDAERARLHRLLERLIIWENSNDDALLAQARAEIRKSNDGKLPSVLDPFAGGGAIPLEAQRLGLEAHASDLNPVAVLINKALIEIPPTFAGRPPVHPGAAGTRNAWGRSEGLAEDVRAYGNWMRDQAERTIGHLYPKVTGPDGTQHTVIAWIWARTVNSPNPANPIEVPLVRSWWLNKKKGSEAWIEARVVGRKIHYEVHNDANGPKGDDDGTIKHGKGARSVADGTPFTYDYVREAGKRGELGAHLIAVVAEGARGRLYLSPTAEQAAAAAVDRPDSSIDADVPTNPRWFSPPAYGLTKFSDLFTNRQLVALTTLSDLVADAREKVRDDALAAGLPKGDRLENGGTGAEAYADAVATYLALAVSRETNASSSSCGWDSSLQKIRNVFSRQAIPMAWDYAEANVFSTWSGGFITQIDGMADAIDRLPAGRRSTARQADASTRDYSGAVISTDPPYYDNIGYSDLSDFFYVWLRRSLSTIHSKTVGTMLTPKFEELVANPYRHDGKAGAEKFFIEGFNSVFARVREGADPNVPLTVYYAYKQQEANAEGTSSTGWHTLLDGLIDSGWEITATWPMRTEMSGRLIGSNANALASSIVLACRPRPSDAPTTTRRAFVAALKAELPEALRTLMQGAIAPVDLAQAAIGPGISVFSRYSRVREADGSDMSVKDALLLVNATLDEVIGEQESDFDPDTRFAVKWYRQYGWTQENSGIADQLARSSDTSIGALERGGIFEAKGGKARLLSPTQLEGAWDVSADERVSVWEATVRLAAVMAKHGADQVASLLPSVQTRVNLDAVKELGFLLFHEAEKKRDTKDAILFNGLVSAWGDVNEQARKHAGTPRAVQQAFDFDEDGD</sequence>
<feature type="domain" description="DUF1156" evidence="2">
    <location>
        <begin position="30"/>
        <end position="100"/>
    </location>
</feature>
<dbReference type="AlphaFoldDB" id="A0A7S8MWV4"/>
<protein>
    <submittedName>
        <fullName evidence="3">DUF1156 domain-containing protein</fullName>
    </submittedName>
</protein>
<feature type="compositionally biased region" description="Basic and acidic residues" evidence="1">
    <location>
        <begin position="292"/>
        <end position="304"/>
    </location>
</feature>
<feature type="compositionally biased region" description="Polar residues" evidence="1">
    <location>
        <begin position="1"/>
        <end position="11"/>
    </location>
</feature>
<dbReference type="InterPro" id="IPR029063">
    <property type="entry name" value="SAM-dependent_MTases_sf"/>
</dbReference>
<dbReference type="Gene3D" id="3.40.50.150">
    <property type="entry name" value="Vaccinia Virus protein VP39"/>
    <property type="match status" value="1"/>
</dbReference>
<evidence type="ECO:0000313" key="4">
    <source>
        <dbReference type="Proteomes" id="UP000594480"/>
    </source>
</evidence>
<dbReference type="KEGG" id="msf:IT882_13435"/>
<evidence type="ECO:0000256" key="1">
    <source>
        <dbReference type="SAM" id="MobiDB-lite"/>
    </source>
</evidence>
<evidence type="ECO:0000259" key="2">
    <source>
        <dbReference type="Pfam" id="PF06634"/>
    </source>
</evidence>
<dbReference type="EMBL" id="CP064760">
    <property type="protein sequence ID" value="QPE04183.1"/>
    <property type="molecule type" value="Genomic_DNA"/>
</dbReference>
<proteinExistence type="predicted"/>
<name>A0A7S8MWV4_9MICO</name>
<reference evidence="3 4" key="1">
    <citation type="submission" date="2020-11" db="EMBL/GenBank/DDBJ databases">
        <title>Amino acid is mineralized and recycled by bacteria in oceanic microbiome.</title>
        <authorList>
            <person name="Zheng L.Y."/>
        </authorList>
    </citation>
    <scope>NUCLEOTIDE SEQUENCE [LARGE SCALE GENOMIC DNA]</scope>
    <source>
        <strain evidence="3 4">A32-1</strain>
    </source>
</reference>
<dbReference type="InterPro" id="IPR009537">
    <property type="entry name" value="DUF1156"/>
</dbReference>
<dbReference type="SUPFAM" id="SSF53335">
    <property type="entry name" value="S-adenosyl-L-methionine-dependent methyltransferases"/>
    <property type="match status" value="1"/>
</dbReference>